<reference evidence="1 2" key="1">
    <citation type="journal article" date="2019" name="Environ. Microbiol.">
        <title>At the nexus of three kingdoms: the genome of the mycorrhizal fungus Gigaspora margarita provides insights into plant, endobacterial and fungal interactions.</title>
        <authorList>
            <person name="Venice F."/>
            <person name="Ghignone S."/>
            <person name="Salvioli di Fossalunga A."/>
            <person name="Amselem J."/>
            <person name="Novero M."/>
            <person name="Xianan X."/>
            <person name="Sedzielewska Toro K."/>
            <person name="Morin E."/>
            <person name="Lipzen A."/>
            <person name="Grigoriev I.V."/>
            <person name="Henrissat B."/>
            <person name="Martin F.M."/>
            <person name="Bonfante P."/>
        </authorList>
    </citation>
    <scope>NUCLEOTIDE SEQUENCE [LARGE SCALE GENOMIC DNA]</scope>
    <source>
        <strain evidence="1 2">BEG34</strain>
    </source>
</reference>
<dbReference type="AlphaFoldDB" id="A0A8H4AR24"/>
<proteinExistence type="predicted"/>
<evidence type="ECO:0000313" key="2">
    <source>
        <dbReference type="Proteomes" id="UP000439903"/>
    </source>
</evidence>
<accession>A0A8H4AR24</accession>
<comment type="caution">
    <text evidence="1">The sequence shown here is derived from an EMBL/GenBank/DDBJ whole genome shotgun (WGS) entry which is preliminary data.</text>
</comment>
<dbReference type="EMBL" id="WTPW01000312">
    <property type="protein sequence ID" value="KAF0524652.1"/>
    <property type="molecule type" value="Genomic_DNA"/>
</dbReference>
<dbReference type="Proteomes" id="UP000439903">
    <property type="component" value="Unassembled WGS sequence"/>
</dbReference>
<protein>
    <submittedName>
        <fullName evidence="1">Uncharacterized protein</fullName>
    </submittedName>
</protein>
<sequence>MTQKLIFGRNFDLRQRKKPTFDFARLGLSLFADLNVILPDDCGLYDIEAKVDEKHKRYIFFGQISFTSFCLDSPNNRISF</sequence>
<organism evidence="1 2">
    <name type="scientific">Gigaspora margarita</name>
    <dbReference type="NCBI Taxonomy" id="4874"/>
    <lineage>
        <taxon>Eukaryota</taxon>
        <taxon>Fungi</taxon>
        <taxon>Fungi incertae sedis</taxon>
        <taxon>Mucoromycota</taxon>
        <taxon>Glomeromycotina</taxon>
        <taxon>Glomeromycetes</taxon>
        <taxon>Diversisporales</taxon>
        <taxon>Gigasporaceae</taxon>
        <taxon>Gigaspora</taxon>
    </lineage>
</organism>
<gene>
    <name evidence="1" type="ORF">F8M41_015103</name>
</gene>
<name>A0A8H4AR24_GIGMA</name>
<evidence type="ECO:0000313" key="1">
    <source>
        <dbReference type="EMBL" id="KAF0524652.1"/>
    </source>
</evidence>
<keyword evidence="2" id="KW-1185">Reference proteome</keyword>